<comment type="caution">
    <text evidence="9">The sequence shown here is derived from an EMBL/GenBank/DDBJ whole genome shotgun (WGS) entry which is preliminary data.</text>
</comment>
<reference evidence="9 10" key="1">
    <citation type="submission" date="2021-03" db="EMBL/GenBank/DDBJ databases">
        <title>Sequencing the genomes of 1000 actinobacteria strains.</title>
        <authorList>
            <person name="Klenk H.-P."/>
        </authorList>
    </citation>
    <scope>NUCLEOTIDE SEQUENCE [LARGE SCALE GENOMIC DNA]</scope>
    <source>
        <strain evidence="9 10">DSM 44580</strain>
    </source>
</reference>
<comment type="catalytic activity">
    <reaction evidence="1">
        <text>Hydrolysis of terminal non-reducing N-acetyl-D-hexosamine residues in N-acetyl-beta-D-hexosaminides.</text>
        <dbReference type="EC" id="3.2.1.52"/>
    </reaction>
</comment>
<dbReference type="SUPFAM" id="SSF51445">
    <property type="entry name" value="(Trans)glycosidases"/>
    <property type="match status" value="1"/>
</dbReference>
<organism evidence="9 10">
    <name type="scientific">Crossiella equi</name>
    <dbReference type="NCBI Taxonomy" id="130796"/>
    <lineage>
        <taxon>Bacteria</taxon>
        <taxon>Bacillati</taxon>
        <taxon>Actinomycetota</taxon>
        <taxon>Actinomycetes</taxon>
        <taxon>Pseudonocardiales</taxon>
        <taxon>Pseudonocardiaceae</taxon>
        <taxon>Crossiella</taxon>
    </lineage>
</organism>
<dbReference type="InterPro" id="IPR015883">
    <property type="entry name" value="Glyco_hydro_20_cat"/>
</dbReference>
<dbReference type="Pfam" id="PF00728">
    <property type="entry name" value="Glyco_hydro_20"/>
    <property type="match status" value="1"/>
</dbReference>
<feature type="signal peptide" evidence="6">
    <location>
        <begin position="1"/>
        <end position="27"/>
    </location>
</feature>
<dbReference type="InterPro" id="IPR017853">
    <property type="entry name" value="GH"/>
</dbReference>
<dbReference type="InterPro" id="IPR029018">
    <property type="entry name" value="Hex-like_dom2"/>
</dbReference>
<evidence type="ECO:0000256" key="4">
    <source>
        <dbReference type="ARBA" id="ARBA00022801"/>
    </source>
</evidence>
<dbReference type="Gene3D" id="3.30.379.10">
    <property type="entry name" value="Chitobiase/beta-hexosaminidase domain 2-like"/>
    <property type="match status" value="1"/>
</dbReference>
<dbReference type="InterPro" id="IPR015882">
    <property type="entry name" value="HEX_bac_N"/>
</dbReference>
<dbReference type="PRINTS" id="PR00738">
    <property type="entry name" value="GLHYDRLASE20"/>
</dbReference>
<dbReference type="RefSeq" id="WP_086789182.1">
    <property type="nucleotide sequence ID" value="NZ_JAGIOO010000001.1"/>
</dbReference>
<feature type="domain" description="Glycoside hydrolase family 20 catalytic" evidence="7">
    <location>
        <begin position="166"/>
        <end position="481"/>
    </location>
</feature>
<name>A0ABS5ARJ4_9PSEU</name>
<feature type="domain" description="Beta-hexosaminidase bacterial type N-terminal" evidence="8">
    <location>
        <begin position="35"/>
        <end position="163"/>
    </location>
</feature>
<dbReference type="GO" id="GO:0004563">
    <property type="term" value="F:beta-N-acetylhexosaminidase activity"/>
    <property type="evidence" value="ECO:0007669"/>
    <property type="project" value="UniProtKB-EC"/>
</dbReference>
<feature type="chain" id="PRO_5046937132" description="beta-N-acetylhexosaminidase" evidence="6">
    <location>
        <begin position="28"/>
        <end position="520"/>
    </location>
</feature>
<evidence type="ECO:0000256" key="5">
    <source>
        <dbReference type="ARBA" id="ARBA00023295"/>
    </source>
</evidence>
<proteinExistence type="inferred from homology"/>
<keyword evidence="10" id="KW-1185">Reference proteome</keyword>
<dbReference type="Gene3D" id="3.20.20.80">
    <property type="entry name" value="Glycosidases"/>
    <property type="match status" value="1"/>
</dbReference>
<evidence type="ECO:0000259" key="8">
    <source>
        <dbReference type="Pfam" id="PF02838"/>
    </source>
</evidence>
<keyword evidence="5 9" id="KW-0326">Glycosidase</keyword>
<evidence type="ECO:0000259" key="7">
    <source>
        <dbReference type="Pfam" id="PF00728"/>
    </source>
</evidence>
<keyword evidence="6" id="KW-0732">Signal</keyword>
<evidence type="ECO:0000256" key="1">
    <source>
        <dbReference type="ARBA" id="ARBA00001231"/>
    </source>
</evidence>
<protein>
    <recommendedName>
        <fullName evidence="3">beta-N-acetylhexosaminidase</fullName>
        <ecNumber evidence="3">3.2.1.52</ecNumber>
    </recommendedName>
</protein>
<dbReference type="PANTHER" id="PTHR22600:SF57">
    <property type="entry name" value="BETA-N-ACETYLHEXOSAMINIDASE"/>
    <property type="match status" value="1"/>
</dbReference>
<evidence type="ECO:0000256" key="2">
    <source>
        <dbReference type="ARBA" id="ARBA00006285"/>
    </source>
</evidence>
<dbReference type="CDD" id="cd06568">
    <property type="entry name" value="GH20_SpHex_like"/>
    <property type="match status" value="1"/>
</dbReference>
<evidence type="ECO:0000313" key="9">
    <source>
        <dbReference type="EMBL" id="MBP2479175.1"/>
    </source>
</evidence>
<evidence type="ECO:0000313" key="10">
    <source>
        <dbReference type="Proteomes" id="UP001519363"/>
    </source>
</evidence>
<comment type="similarity">
    <text evidence="2">Belongs to the glycosyl hydrolase 20 family.</text>
</comment>
<dbReference type="SUPFAM" id="SSF55545">
    <property type="entry name" value="beta-N-acetylhexosaminidase-like domain"/>
    <property type="match status" value="1"/>
</dbReference>
<evidence type="ECO:0000256" key="6">
    <source>
        <dbReference type="SAM" id="SignalP"/>
    </source>
</evidence>
<keyword evidence="4 9" id="KW-0378">Hydrolase</keyword>
<dbReference type="Proteomes" id="UP001519363">
    <property type="component" value="Unassembled WGS sequence"/>
</dbReference>
<dbReference type="EMBL" id="JAGIOO010000001">
    <property type="protein sequence ID" value="MBP2479175.1"/>
    <property type="molecule type" value="Genomic_DNA"/>
</dbReference>
<dbReference type="Pfam" id="PF02838">
    <property type="entry name" value="Glyco_hydro_20b"/>
    <property type="match status" value="1"/>
</dbReference>
<dbReference type="PANTHER" id="PTHR22600">
    <property type="entry name" value="BETA-HEXOSAMINIDASE"/>
    <property type="match status" value="1"/>
</dbReference>
<sequence>MPVRGRRWCAVLAATAVLAALPVPASAAVPTPFASIVPTPVTAEPAPGVTFELRPSARITSDVPGIGDYLAGILRRSTGYPLPVSRPAPGAAIALLLSGAPASVGEEGYRLDITRSGVTVRARKPAGLFAGVQTVLQLLPPAAQATSVGRGPWRLTGGRVVDWPRFAYRGAMLDVARHFFTVDQVKRYLDQLARYKLNTVHLHLTDDQGWRLMINGWERLATHGGSTAVAGDPGGYYTQAEYAEIVAYAQSRYLTVVPEIDMPGHTNAALASYAELNCDGKAPPLYTGVEVGFSSLCVDKPVTYEFVDAVIGQLAALTPGKYLHIGGDETMATKPADFRKFIKRVQGIVESHGKTMMGWHEITRTELSPASLAQFWFTTVKDPDVAAAVRKGTKVVLSPAPRTYLNMKYNKDTVLGQDWAGYIEARKSYDWDPGAYLEGVPEPAVLGVEAPLWTSTIRASADIEYMIFPRLVATAEIGWSPRASHNWDTFRVRLGAQGPLWTALGINHHRSPEVPWATGP</sequence>
<evidence type="ECO:0000256" key="3">
    <source>
        <dbReference type="ARBA" id="ARBA00012663"/>
    </source>
</evidence>
<gene>
    <name evidence="9" type="ORF">JOF53_008047</name>
</gene>
<accession>A0ABS5ARJ4</accession>
<dbReference type="EC" id="3.2.1.52" evidence="3"/>
<dbReference type="InterPro" id="IPR025705">
    <property type="entry name" value="Beta_hexosaminidase_sua/sub"/>
</dbReference>